<gene>
    <name evidence="1" type="ordered locus">MTR_7g022030</name>
</gene>
<evidence type="ECO:0000313" key="1">
    <source>
        <dbReference type="EMBL" id="AES77938.1"/>
    </source>
</evidence>
<evidence type="ECO:0000313" key="2">
    <source>
        <dbReference type="EnsemblPlants" id="AES77938"/>
    </source>
</evidence>
<dbReference type="AlphaFoldDB" id="G7KTX4"/>
<organism evidence="1 3">
    <name type="scientific">Medicago truncatula</name>
    <name type="common">Barrel medic</name>
    <name type="synonym">Medicago tribuloides</name>
    <dbReference type="NCBI Taxonomy" id="3880"/>
    <lineage>
        <taxon>Eukaryota</taxon>
        <taxon>Viridiplantae</taxon>
        <taxon>Streptophyta</taxon>
        <taxon>Embryophyta</taxon>
        <taxon>Tracheophyta</taxon>
        <taxon>Spermatophyta</taxon>
        <taxon>Magnoliopsida</taxon>
        <taxon>eudicotyledons</taxon>
        <taxon>Gunneridae</taxon>
        <taxon>Pentapetalae</taxon>
        <taxon>rosids</taxon>
        <taxon>fabids</taxon>
        <taxon>Fabales</taxon>
        <taxon>Fabaceae</taxon>
        <taxon>Papilionoideae</taxon>
        <taxon>50 kb inversion clade</taxon>
        <taxon>NPAAA clade</taxon>
        <taxon>Hologalegina</taxon>
        <taxon>IRL clade</taxon>
        <taxon>Trifolieae</taxon>
        <taxon>Medicago</taxon>
    </lineage>
</organism>
<evidence type="ECO:0000313" key="3">
    <source>
        <dbReference type="Proteomes" id="UP000002051"/>
    </source>
</evidence>
<reference evidence="2" key="3">
    <citation type="submission" date="2015-04" db="UniProtKB">
        <authorList>
            <consortium name="EnsemblPlants"/>
        </authorList>
    </citation>
    <scope>IDENTIFICATION</scope>
    <source>
        <strain evidence="2">cv. Jemalong A17</strain>
    </source>
</reference>
<accession>G7KTX4</accession>
<sequence length="71" mass="8473">MDQVYNSVNIRIVPRRNGLYSSSTMLNEKRWIHRFRSRNGVAIIEDKEWKKDILNVKRTGDWIVAHKFVVS</sequence>
<dbReference type="Proteomes" id="UP000002051">
    <property type="component" value="Unassembled WGS sequence"/>
</dbReference>
<dbReference type="PaxDb" id="3880-AES77938"/>
<proteinExistence type="predicted"/>
<dbReference type="EnsemblPlants" id="AES77938">
    <property type="protein sequence ID" value="AES77938"/>
    <property type="gene ID" value="MTR_7g022030"/>
</dbReference>
<dbReference type="GO" id="GO:0004519">
    <property type="term" value="F:endonuclease activity"/>
    <property type="evidence" value="ECO:0007669"/>
    <property type="project" value="UniProtKB-KW"/>
</dbReference>
<reference evidence="1 3" key="1">
    <citation type="journal article" date="2011" name="Nature">
        <title>The Medicago genome provides insight into the evolution of rhizobial symbioses.</title>
        <authorList>
            <person name="Young N.D."/>
            <person name="Debelle F."/>
            <person name="Oldroyd G.E."/>
            <person name="Geurts R."/>
            <person name="Cannon S.B."/>
            <person name="Udvardi M.K."/>
            <person name="Benedito V.A."/>
            <person name="Mayer K.F."/>
            <person name="Gouzy J."/>
            <person name="Schoof H."/>
            <person name="Van de Peer Y."/>
            <person name="Proost S."/>
            <person name="Cook D.R."/>
            <person name="Meyers B.C."/>
            <person name="Spannagl M."/>
            <person name="Cheung F."/>
            <person name="De Mita S."/>
            <person name="Krishnakumar V."/>
            <person name="Gundlach H."/>
            <person name="Zhou S."/>
            <person name="Mudge J."/>
            <person name="Bharti A.K."/>
            <person name="Murray J.D."/>
            <person name="Naoumkina M.A."/>
            <person name="Rosen B."/>
            <person name="Silverstein K.A."/>
            <person name="Tang H."/>
            <person name="Rombauts S."/>
            <person name="Zhao P.X."/>
            <person name="Zhou P."/>
            <person name="Barbe V."/>
            <person name="Bardou P."/>
            <person name="Bechner M."/>
            <person name="Bellec A."/>
            <person name="Berger A."/>
            <person name="Berges H."/>
            <person name="Bidwell S."/>
            <person name="Bisseling T."/>
            <person name="Choisne N."/>
            <person name="Couloux A."/>
            <person name="Denny R."/>
            <person name="Deshpande S."/>
            <person name="Dai X."/>
            <person name="Doyle J.J."/>
            <person name="Dudez A.M."/>
            <person name="Farmer A.D."/>
            <person name="Fouteau S."/>
            <person name="Franken C."/>
            <person name="Gibelin C."/>
            <person name="Gish J."/>
            <person name="Goldstein S."/>
            <person name="Gonzalez A.J."/>
            <person name="Green P.J."/>
            <person name="Hallab A."/>
            <person name="Hartog M."/>
            <person name="Hua A."/>
            <person name="Humphray S.J."/>
            <person name="Jeong D.H."/>
            <person name="Jing Y."/>
            <person name="Jocker A."/>
            <person name="Kenton S.M."/>
            <person name="Kim D.J."/>
            <person name="Klee K."/>
            <person name="Lai H."/>
            <person name="Lang C."/>
            <person name="Lin S."/>
            <person name="Macmil S.L."/>
            <person name="Magdelenat G."/>
            <person name="Matthews L."/>
            <person name="McCorrison J."/>
            <person name="Monaghan E.L."/>
            <person name="Mun J.H."/>
            <person name="Najar F.Z."/>
            <person name="Nicholson C."/>
            <person name="Noirot C."/>
            <person name="O'Bleness M."/>
            <person name="Paule C.R."/>
            <person name="Poulain J."/>
            <person name="Prion F."/>
            <person name="Qin B."/>
            <person name="Qu C."/>
            <person name="Retzel E.F."/>
            <person name="Riddle C."/>
            <person name="Sallet E."/>
            <person name="Samain S."/>
            <person name="Samson N."/>
            <person name="Sanders I."/>
            <person name="Saurat O."/>
            <person name="Scarpelli C."/>
            <person name="Schiex T."/>
            <person name="Segurens B."/>
            <person name="Severin A.J."/>
            <person name="Sherrier D.J."/>
            <person name="Shi R."/>
            <person name="Sims S."/>
            <person name="Singer S.R."/>
            <person name="Sinharoy S."/>
            <person name="Sterck L."/>
            <person name="Viollet A."/>
            <person name="Wang B.B."/>
            <person name="Wang K."/>
            <person name="Wang M."/>
            <person name="Wang X."/>
            <person name="Warfsmann J."/>
            <person name="Weissenbach J."/>
            <person name="White D.D."/>
            <person name="White J.D."/>
            <person name="Wiley G.B."/>
            <person name="Wincker P."/>
            <person name="Xing Y."/>
            <person name="Yang L."/>
            <person name="Yao Z."/>
            <person name="Ying F."/>
            <person name="Zhai J."/>
            <person name="Zhou L."/>
            <person name="Zuber A."/>
            <person name="Denarie J."/>
            <person name="Dixon R.A."/>
            <person name="May G.D."/>
            <person name="Schwartz D.C."/>
            <person name="Rogers J."/>
            <person name="Quetier F."/>
            <person name="Town C.D."/>
            <person name="Roe B.A."/>
        </authorList>
    </citation>
    <scope>NUCLEOTIDE SEQUENCE [LARGE SCALE GENOMIC DNA]</scope>
    <source>
        <strain evidence="1">A17</strain>
        <strain evidence="2 3">cv. Jemalong A17</strain>
    </source>
</reference>
<dbReference type="EMBL" id="CM001223">
    <property type="protein sequence ID" value="AES77938.1"/>
    <property type="molecule type" value="Genomic_DNA"/>
</dbReference>
<name>G7KTX4_MEDTR</name>
<reference evidence="1 3" key="2">
    <citation type="journal article" date="2014" name="BMC Genomics">
        <title>An improved genome release (version Mt4.0) for the model legume Medicago truncatula.</title>
        <authorList>
            <person name="Tang H."/>
            <person name="Krishnakumar V."/>
            <person name="Bidwell S."/>
            <person name="Rosen B."/>
            <person name="Chan A."/>
            <person name="Zhou S."/>
            <person name="Gentzbittel L."/>
            <person name="Childs K.L."/>
            <person name="Yandell M."/>
            <person name="Gundlach H."/>
            <person name="Mayer K.F."/>
            <person name="Schwartz D.C."/>
            <person name="Town C.D."/>
        </authorList>
    </citation>
    <scope>GENOME REANNOTATION</scope>
    <source>
        <strain evidence="1">A17</strain>
        <strain evidence="2 3">cv. Jemalong A17</strain>
    </source>
</reference>
<keyword evidence="3" id="KW-1185">Reference proteome</keyword>
<dbReference type="HOGENOM" id="CLU_2743865_0_0_1"/>
<protein>
    <submittedName>
        <fullName evidence="1">Endonuclease/exonuclease/phosphatase, putative</fullName>
    </submittedName>
</protein>
<keyword evidence="1" id="KW-0378">Hydrolase</keyword>
<keyword evidence="1" id="KW-0255">Endonuclease</keyword>
<keyword evidence="1" id="KW-0540">Nuclease</keyword>